<feature type="region of interest" description="Disordered" evidence="1">
    <location>
        <begin position="536"/>
        <end position="557"/>
    </location>
</feature>
<dbReference type="AlphaFoldDB" id="A0ABD3CIP0"/>
<dbReference type="PANTHER" id="PTHR33167">
    <property type="entry name" value="TRANSCRIPTION FACTOR, PUTATIVE (DUF863)-RELATED"/>
    <property type="match status" value="1"/>
</dbReference>
<dbReference type="InterPro" id="IPR008581">
    <property type="entry name" value="DUF863_pln"/>
</dbReference>
<dbReference type="PANTHER" id="PTHR33167:SF63">
    <property type="entry name" value="MYB-CC TYPE TRANSCRIPTION FACTOR LHEQLE-CONTAINING DOMAIN-CONTAINING PROTEIN"/>
    <property type="match status" value="1"/>
</dbReference>
<protein>
    <submittedName>
        <fullName evidence="2">Uncharacterized protein</fullName>
    </submittedName>
</protein>
<evidence type="ECO:0000256" key="1">
    <source>
        <dbReference type="SAM" id="MobiDB-lite"/>
    </source>
</evidence>
<dbReference type="Proteomes" id="UP001632038">
    <property type="component" value="Unassembled WGS sequence"/>
</dbReference>
<sequence>MATKIQDNAFILEYQSVIDLNISTSNDTMRPLYHEGPIPKSGPFAAQIHKNGYFGYDIEKTRQTILEHESIFKIQLQELHRLYGRQRELMNEMRRIEIKKYEFNNKCLPILPPPQDTRSLTNFAPRFFTSGIFPKGTDNICTGNNKASYDRDTNLSTLGFDLDFKRTDLCSGFNVVMKDYFQTSQSGKEHLSEEYAVNFAEPRKELSHCPYMGTSVSRKKKKIFGVEISEGDEYPFNSASYISSTFDPKTEPRVSFKPSSWVANSCMQNGKKERSTTDLEVEISSQKGFSSTGLNFANVSYEEKSKSGLPWFLKNRSANDDVSKMKKSSYIMNLDSLQNYSEKFFGKAENAEDKFQSLKEKMENFNRKADLRPHIDLNLSLDEDNAMSDIDLWAPPVVESELCYEECDKIAAEAIIDISSSKKQNYVDDKSCDECLKWFADIIISSNRSGPHSEIESIPEGMDYFEFMTLKLEDIKESVYIVENPIIEGENGRRKLSKRAPRGRQQRDFQRDILPGLVTLSRLEVTEDFQAFEELLKGEDPSKQGPTRNFRRRKRSGRAQQAVCRVEERSLTGWGKRTRRLPRQRCASAFLGVPVKC</sequence>
<reference evidence="3" key="1">
    <citation type="journal article" date="2024" name="IScience">
        <title>Strigolactones Initiate the Formation of Haustorium-like Structures in Castilleja.</title>
        <authorList>
            <person name="Buerger M."/>
            <person name="Peterson D."/>
            <person name="Chory J."/>
        </authorList>
    </citation>
    <scope>NUCLEOTIDE SEQUENCE [LARGE SCALE GENOMIC DNA]</scope>
</reference>
<evidence type="ECO:0000313" key="3">
    <source>
        <dbReference type="Proteomes" id="UP001632038"/>
    </source>
</evidence>
<dbReference type="Pfam" id="PF05904">
    <property type="entry name" value="DUF863"/>
    <property type="match status" value="1"/>
</dbReference>
<name>A0ABD3CIP0_9LAMI</name>
<evidence type="ECO:0000313" key="2">
    <source>
        <dbReference type="EMBL" id="KAL3629414.1"/>
    </source>
</evidence>
<keyword evidence="3" id="KW-1185">Reference proteome</keyword>
<gene>
    <name evidence="2" type="ORF">CASFOL_026636</name>
</gene>
<comment type="caution">
    <text evidence="2">The sequence shown here is derived from an EMBL/GenBank/DDBJ whole genome shotgun (WGS) entry which is preliminary data.</text>
</comment>
<organism evidence="2 3">
    <name type="scientific">Castilleja foliolosa</name>
    <dbReference type="NCBI Taxonomy" id="1961234"/>
    <lineage>
        <taxon>Eukaryota</taxon>
        <taxon>Viridiplantae</taxon>
        <taxon>Streptophyta</taxon>
        <taxon>Embryophyta</taxon>
        <taxon>Tracheophyta</taxon>
        <taxon>Spermatophyta</taxon>
        <taxon>Magnoliopsida</taxon>
        <taxon>eudicotyledons</taxon>
        <taxon>Gunneridae</taxon>
        <taxon>Pentapetalae</taxon>
        <taxon>asterids</taxon>
        <taxon>lamiids</taxon>
        <taxon>Lamiales</taxon>
        <taxon>Orobanchaceae</taxon>
        <taxon>Pedicularideae</taxon>
        <taxon>Castillejinae</taxon>
        <taxon>Castilleja</taxon>
    </lineage>
</organism>
<proteinExistence type="predicted"/>
<accession>A0ABD3CIP0</accession>
<dbReference type="EMBL" id="JAVIJP010000034">
    <property type="protein sequence ID" value="KAL3629414.1"/>
    <property type="molecule type" value="Genomic_DNA"/>
</dbReference>